<dbReference type="InterPro" id="IPR051847">
    <property type="entry name" value="RNA_proc/Spliceosome_comp"/>
</dbReference>
<feature type="region of interest" description="Disordered" evidence="3">
    <location>
        <begin position="749"/>
        <end position="771"/>
    </location>
</feature>
<feature type="region of interest" description="Disordered" evidence="3">
    <location>
        <begin position="181"/>
        <end position="282"/>
    </location>
</feature>
<reference evidence="6 7" key="1">
    <citation type="submission" date="2015-07" db="EMBL/GenBank/DDBJ databases">
        <title>Draft Genome Sequence of Malassezia furfur CBS1878 and Malassezia pachydermatis CBS1879.</title>
        <authorList>
            <person name="Triana S."/>
            <person name="Ohm R."/>
            <person name="Gonzalez A."/>
            <person name="DeCock H."/>
            <person name="Restrepo S."/>
            <person name="Celis A."/>
        </authorList>
    </citation>
    <scope>NUCLEOTIDE SEQUENCE [LARGE SCALE GENOMIC DNA]</scope>
    <source>
        <strain evidence="6 7">CBS 1879</strain>
    </source>
</reference>
<feature type="domain" description="RRM" evidence="4">
    <location>
        <begin position="33"/>
        <end position="132"/>
    </location>
</feature>
<dbReference type="GO" id="GO:0005686">
    <property type="term" value="C:U2 snRNP"/>
    <property type="evidence" value="ECO:0007669"/>
    <property type="project" value="TreeGrafter"/>
</dbReference>
<feature type="region of interest" description="Disordered" evidence="3">
    <location>
        <begin position="64"/>
        <end position="97"/>
    </location>
</feature>
<accession>A0A0M8MVI3</accession>
<keyword evidence="1 2" id="KW-0694">RNA-binding</keyword>
<organism evidence="6 7">
    <name type="scientific">Malassezia pachydermatis</name>
    <dbReference type="NCBI Taxonomy" id="77020"/>
    <lineage>
        <taxon>Eukaryota</taxon>
        <taxon>Fungi</taxon>
        <taxon>Dikarya</taxon>
        <taxon>Basidiomycota</taxon>
        <taxon>Ustilaginomycotina</taxon>
        <taxon>Malasseziomycetes</taxon>
        <taxon>Malasseziales</taxon>
        <taxon>Malasseziaceae</taxon>
        <taxon>Malassezia</taxon>
    </lineage>
</organism>
<dbReference type="PROSITE" id="PS50102">
    <property type="entry name" value="RRM"/>
    <property type="match status" value="1"/>
</dbReference>
<feature type="domain" description="PPM-type phosphatase" evidence="5">
    <location>
        <begin position="320"/>
        <end position="740"/>
    </location>
</feature>
<dbReference type="GO" id="GO:0000398">
    <property type="term" value="P:mRNA splicing, via spliceosome"/>
    <property type="evidence" value="ECO:0007669"/>
    <property type="project" value="InterPro"/>
</dbReference>
<dbReference type="InterPro" id="IPR001932">
    <property type="entry name" value="PPM-type_phosphatase-like_dom"/>
</dbReference>
<dbReference type="SMART" id="SM00332">
    <property type="entry name" value="PP2Cc"/>
    <property type="match status" value="1"/>
</dbReference>
<feature type="compositionally biased region" description="Basic and acidic residues" evidence="3">
    <location>
        <begin position="236"/>
        <end position="250"/>
    </location>
</feature>
<protein>
    <submittedName>
        <fullName evidence="6">Protein phosphatase 2c</fullName>
    </submittedName>
</protein>
<feature type="compositionally biased region" description="Basic and acidic residues" evidence="3">
    <location>
        <begin position="205"/>
        <end position="229"/>
    </location>
</feature>
<dbReference type="CDD" id="cd00143">
    <property type="entry name" value="PP2Cc"/>
    <property type="match status" value="1"/>
</dbReference>
<dbReference type="SMART" id="SM00360">
    <property type="entry name" value="RRM"/>
    <property type="match status" value="1"/>
</dbReference>
<dbReference type="PANTHER" id="PTHR45880:SF1">
    <property type="entry name" value="RNA-BINDING MOTIF PROTEIN, X-LINKED 2"/>
    <property type="match status" value="1"/>
</dbReference>
<sequence length="771" mass="85969">MNSIREIQRINERELELGLHGAGSWHDEYKDSAYIYVGGLPYDLTEGDVITIFSQYGEVVNINLPKPRTDTSERGGRPPGPARERDTPRPRGHNRGFGFLMYEDQRSTILAVDNLNGTKVLGRTLRVDHVKNYKQERIRDAEGNLIDVEQETLNCAPPETVIDEDAADDNDADLEDPMAAYFADKKRDTKRPTTSSSRHSHRHERRYEHERHRHDAREEDRHRHGSREDRHRHRDRSSPRRDAHRSSRRDPPRRRSSSPPCARARSVTPTMDRHAASTDESDELRVDELVVSFACVVHDYVRARASDGTTVRVPLRSGVTFGAVQSRGDRARQEDAISVACLMLPCDQLREHVSVHSTKSVARDPWHGWSCEEAGGADLGAQVVWFGCFDGHGGPAVAQLLKDKLHRVFEEADVSMITDTVRYTRSIGGYFGRYTGGILERWVAQDRLTKSKRASKKQTTSIPASSQIQAQAQAHANEQAQAPMQTANTLSTLSELASSSSSTTSIPELDHYVALRDDGGAQATHTERIAPPHNLDPATMTVEERATLACLMMDREVQQNEQYYGAGSTASILLVHGLDMPAKPWYSSESISLTTIHIGDTRFLLCPVDDGQAIPLTTLHHPEEPNEADRLSRLGAGIVTDSFGETRFLGSFANTRSFGDAFGKRYGVTAEPEVRTHLLRGGQFAFVIGFSDGISSVLSDQEIVDLCRDAKHPQQAAKNVLRFAEALGSDDNASVICVPLKGWGRIGGHDRTKAQRDKRRDGLDVFRTRRT</sequence>
<dbReference type="Gene3D" id="3.30.70.330">
    <property type="match status" value="1"/>
</dbReference>
<evidence type="ECO:0000313" key="7">
    <source>
        <dbReference type="Proteomes" id="UP000037751"/>
    </source>
</evidence>
<feature type="compositionally biased region" description="Low complexity" evidence="3">
    <location>
        <begin position="467"/>
        <end position="482"/>
    </location>
</feature>
<feature type="compositionally biased region" description="Basic and acidic residues" evidence="3">
    <location>
        <begin position="67"/>
        <end position="89"/>
    </location>
</feature>
<dbReference type="OrthoDB" id="416093at2759"/>
<dbReference type="SUPFAM" id="SSF81606">
    <property type="entry name" value="PP2C-like"/>
    <property type="match status" value="1"/>
</dbReference>
<dbReference type="Proteomes" id="UP000037751">
    <property type="component" value="Unassembled WGS sequence"/>
</dbReference>
<evidence type="ECO:0000259" key="5">
    <source>
        <dbReference type="PROSITE" id="PS51746"/>
    </source>
</evidence>
<evidence type="ECO:0000256" key="2">
    <source>
        <dbReference type="PROSITE-ProRule" id="PRU00176"/>
    </source>
</evidence>
<dbReference type="InterPro" id="IPR036457">
    <property type="entry name" value="PPM-type-like_dom_sf"/>
</dbReference>
<proteinExistence type="predicted"/>
<dbReference type="InterPro" id="IPR000504">
    <property type="entry name" value="RRM_dom"/>
</dbReference>
<feature type="region of interest" description="Disordered" evidence="3">
    <location>
        <begin position="451"/>
        <end position="483"/>
    </location>
</feature>
<evidence type="ECO:0000256" key="1">
    <source>
        <dbReference type="ARBA" id="ARBA00022884"/>
    </source>
</evidence>
<dbReference type="PROSITE" id="PS51746">
    <property type="entry name" value="PPM_2"/>
    <property type="match status" value="1"/>
</dbReference>
<feature type="compositionally biased region" description="Polar residues" evidence="3">
    <location>
        <begin position="457"/>
        <end position="466"/>
    </location>
</feature>
<dbReference type="GO" id="GO:0003723">
    <property type="term" value="F:RNA binding"/>
    <property type="evidence" value="ECO:0007669"/>
    <property type="project" value="UniProtKB-UniRule"/>
</dbReference>
<dbReference type="InterPro" id="IPR035979">
    <property type="entry name" value="RBD_domain_sf"/>
</dbReference>
<feature type="compositionally biased region" description="Low complexity" evidence="3">
    <location>
        <begin position="257"/>
        <end position="266"/>
    </location>
</feature>
<dbReference type="RefSeq" id="XP_017992043.1">
    <property type="nucleotide sequence ID" value="XM_018138672.1"/>
</dbReference>
<evidence type="ECO:0000256" key="3">
    <source>
        <dbReference type="SAM" id="MobiDB-lite"/>
    </source>
</evidence>
<dbReference type="CDD" id="cd12411">
    <property type="entry name" value="RRM_ist3_like"/>
    <property type="match status" value="1"/>
</dbReference>
<dbReference type="InterPro" id="IPR045844">
    <property type="entry name" value="RRM_Ist3-like"/>
</dbReference>
<dbReference type="AlphaFoldDB" id="A0A0M8MVI3"/>
<evidence type="ECO:0000259" key="4">
    <source>
        <dbReference type="PROSITE" id="PS50102"/>
    </source>
</evidence>
<dbReference type="STRING" id="77020.A0A0M8MVI3"/>
<dbReference type="VEuPathDB" id="FungiDB:Malapachy_4220"/>
<evidence type="ECO:0000313" key="6">
    <source>
        <dbReference type="EMBL" id="KOS14411.1"/>
    </source>
</evidence>
<dbReference type="Pfam" id="PF00481">
    <property type="entry name" value="PP2C"/>
    <property type="match status" value="1"/>
</dbReference>
<dbReference type="EMBL" id="LGAV01000004">
    <property type="protein sequence ID" value="KOS14411.1"/>
    <property type="molecule type" value="Genomic_DNA"/>
</dbReference>
<keyword evidence="7" id="KW-1185">Reference proteome</keyword>
<dbReference type="PANTHER" id="PTHR45880">
    <property type="entry name" value="RNA-BINDING MOTIF PROTEIN, X-LINKED 2"/>
    <property type="match status" value="1"/>
</dbReference>
<dbReference type="Pfam" id="PF16367">
    <property type="entry name" value="RRM_7"/>
    <property type="match status" value="1"/>
</dbReference>
<gene>
    <name evidence="6" type="ORF">Malapachy_4220</name>
</gene>
<dbReference type="InterPro" id="IPR012677">
    <property type="entry name" value="Nucleotide-bd_a/b_plait_sf"/>
</dbReference>
<name>A0A0M8MVI3_9BASI</name>
<comment type="caution">
    <text evidence="6">The sequence shown here is derived from an EMBL/GenBank/DDBJ whole genome shotgun (WGS) entry which is preliminary data.</text>
</comment>
<dbReference type="GO" id="GO:0071011">
    <property type="term" value="C:precatalytic spliceosome"/>
    <property type="evidence" value="ECO:0007669"/>
    <property type="project" value="TreeGrafter"/>
</dbReference>
<dbReference type="GeneID" id="28730548"/>
<dbReference type="SUPFAM" id="SSF54928">
    <property type="entry name" value="RNA-binding domain, RBD"/>
    <property type="match status" value="1"/>
</dbReference>
<feature type="compositionally biased region" description="Basic and acidic residues" evidence="3">
    <location>
        <begin position="271"/>
        <end position="282"/>
    </location>
</feature>
<dbReference type="GO" id="GO:0071013">
    <property type="term" value="C:catalytic step 2 spliceosome"/>
    <property type="evidence" value="ECO:0007669"/>
    <property type="project" value="TreeGrafter"/>
</dbReference>
<dbReference type="Gene3D" id="3.60.40.10">
    <property type="entry name" value="PPM-type phosphatase domain"/>
    <property type="match status" value="1"/>
</dbReference>